<keyword evidence="1" id="KW-0812">Transmembrane</keyword>
<feature type="transmembrane region" description="Helical" evidence="1">
    <location>
        <begin position="141"/>
        <end position="161"/>
    </location>
</feature>
<dbReference type="InterPro" id="IPR058364">
    <property type="entry name" value="DUF8051"/>
</dbReference>
<feature type="transmembrane region" description="Helical" evidence="1">
    <location>
        <begin position="99"/>
        <end position="120"/>
    </location>
</feature>
<keyword evidence="1" id="KW-0472">Membrane</keyword>
<dbReference type="Pfam" id="PF26225">
    <property type="entry name" value="DUF8051"/>
    <property type="match status" value="1"/>
</dbReference>
<evidence type="ECO:0000313" key="4">
    <source>
        <dbReference type="Proteomes" id="UP000611500"/>
    </source>
</evidence>
<keyword evidence="1" id="KW-1133">Transmembrane helix</keyword>
<evidence type="ECO:0000256" key="1">
    <source>
        <dbReference type="SAM" id="Phobius"/>
    </source>
</evidence>
<dbReference type="EMBL" id="BNAP01000031">
    <property type="protein sequence ID" value="GHH02008.1"/>
    <property type="molecule type" value="Genomic_DNA"/>
</dbReference>
<dbReference type="RefSeq" id="WP_028095041.1">
    <property type="nucleotide sequence ID" value="NZ_BNAP01000031.1"/>
</dbReference>
<keyword evidence="4" id="KW-1185">Reference proteome</keyword>
<organism evidence="3 4">
    <name type="scientific">Pseudodonghicola xiamenensis</name>
    <dbReference type="NCBI Taxonomy" id="337702"/>
    <lineage>
        <taxon>Bacteria</taxon>
        <taxon>Pseudomonadati</taxon>
        <taxon>Pseudomonadota</taxon>
        <taxon>Alphaproteobacteria</taxon>
        <taxon>Rhodobacterales</taxon>
        <taxon>Paracoccaceae</taxon>
        <taxon>Pseudodonghicola</taxon>
    </lineage>
</organism>
<feature type="transmembrane region" description="Helical" evidence="1">
    <location>
        <begin position="70"/>
        <end position="93"/>
    </location>
</feature>
<sequence length="164" mass="17080">MTLTRILAVLLFLSAANLALMIPGGFVENRVFPGYPVAILVAFNIFLTGLGLGSLMLGVRVWRSGGAGGWGALAGLGYLAVYLLDLAHIFPVAEAQMSSLLITLEEIGTLLGLMLVAAGLRVEVLGKGSAQDGGMALPRGLLVCMAILSVIIILFATWSAMHLA</sequence>
<reference evidence="3" key="2">
    <citation type="submission" date="2020-09" db="EMBL/GenBank/DDBJ databases">
        <authorList>
            <person name="Sun Q."/>
            <person name="Zhou Y."/>
        </authorList>
    </citation>
    <scope>NUCLEOTIDE SEQUENCE</scope>
    <source>
        <strain evidence="3">CGMCC 1.7081</strain>
    </source>
</reference>
<name>A0A8J3MGQ7_9RHOB</name>
<gene>
    <name evidence="3" type="ORF">GCM10010961_39610</name>
</gene>
<reference evidence="3" key="1">
    <citation type="journal article" date="2014" name="Int. J. Syst. Evol. Microbiol.">
        <title>Complete genome sequence of Corynebacterium casei LMG S-19264T (=DSM 44701T), isolated from a smear-ripened cheese.</title>
        <authorList>
            <consortium name="US DOE Joint Genome Institute (JGI-PGF)"/>
            <person name="Walter F."/>
            <person name="Albersmeier A."/>
            <person name="Kalinowski J."/>
            <person name="Ruckert C."/>
        </authorList>
    </citation>
    <scope>NUCLEOTIDE SEQUENCE</scope>
    <source>
        <strain evidence="3">CGMCC 1.7081</strain>
    </source>
</reference>
<evidence type="ECO:0000259" key="2">
    <source>
        <dbReference type="Pfam" id="PF26225"/>
    </source>
</evidence>
<evidence type="ECO:0000313" key="3">
    <source>
        <dbReference type="EMBL" id="GHH02008.1"/>
    </source>
</evidence>
<dbReference type="Proteomes" id="UP000611500">
    <property type="component" value="Unassembled WGS sequence"/>
</dbReference>
<feature type="transmembrane region" description="Helical" evidence="1">
    <location>
        <begin position="37"/>
        <end position="58"/>
    </location>
</feature>
<comment type="caution">
    <text evidence="3">The sequence shown here is derived from an EMBL/GenBank/DDBJ whole genome shotgun (WGS) entry which is preliminary data.</text>
</comment>
<protein>
    <recommendedName>
        <fullName evidence="2">DUF8051 domain-containing protein</fullName>
    </recommendedName>
</protein>
<feature type="domain" description="DUF8051" evidence="2">
    <location>
        <begin position="2"/>
        <end position="122"/>
    </location>
</feature>
<accession>A0A8J3MGQ7</accession>
<dbReference type="AlphaFoldDB" id="A0A8J3MGQ7"/>
<proteinExistence type="predicted"/>